<dbReference type="Pfam" id="PF00059">
    <property type="entry name" value="Lectin_C"/>
    <property type="match status" value="1"/>
</dbReference>
<dbReference type="Proteomes" id="UP000242638">
    <property type="component" value="Unassembled WGS sequence"/>
</dbReference>
<feature type="domain" description="C-type lectin" evidence="1">
    <location>
        <begin position="44"/>
        <end position="150"/>
    </location>
</feature>
<dbReference type="GeneTree" id="ENSGT00940000177186"/>
<dbReference type="SUPFAM" id="SSF56436">
    <property type="entry name" value="C-type lectin-like"/>
    <property type="match status" value="1"/>
</dbReference>
<dbReference type="SMART" id="SM00034">
    <property type="entry name" value="CLECT"/>
    <property type="match status" value="1"/>
</dbReference>
<dbReference type="InterPro" id="IPR016186">
    <property type="entry name" value="C-type_lectin-like/link_sf"/>
</dbReference>
<dbReference type="Ensembl" id="ENSPRET00000013651.1">
    <property type="protein sequence ID" value="ENSPREP00000013512.1"/>
    <property type="gene ID" value="ENSPREG00000009196.1"/>
</dbReference>
<proteinExistence type="predicted"/>
<reference evidence="3" key="1">
    <citation type="submission" date="2013-11" db="EMBL/GenBank/DDBJ databases">
        <title>The genomic landscape of the Guanapo guppy.</title>
        <authorList>
            <person name="Kuenstner A."/>
            <person name="Dreyer C."/>
        </authorList>
    </citation>
    <scope>NUCLEOTIDE SEQUENCE</scope>
    <source>
        <strain evidence="3">Guanapo</strain>
    </source>
</reference>
<dbReference type="AlphaFoldDB" id="A0A3P9NVC3"/>
<dbReference type="OMA" id="RRNNEGC"/>
<dbReference type="InterPro" id="IPR016187">
    <property type="entry name" value="CTDL_fold"/>
</dbReference>
<evidence type="ECO:0000313" key="3">
    <source>
        <dbReference type="Proteomes" id="UP000242638"/>
    </source>
</evidence>
<dbReference type="Gene3D" id="3.10.100.10">
    <property type="entry name" value="Mannose-Binding Protein A, subunit A"/>
    <property type="match status" value="1"/>
</dbReference>
<dbReference type="InterPro" id="IPR001304">
    <property type="entry name" value="C-type_lectin-like"/>
</dbReference>
<name>A0A3P9NVC3_POERE</name>
<accession>A0A3P9NVC3</accession>
<keyword evidence="3" id="KW-1185">Reference proteome</keyword>
<organism evidence="2 3">
    <name type="scientific">Poecilia reticulata</name>
    <name type="common">Guppy</name>
    <name type="synonym">Acanthophacelus reticulatus</name>
    <dbReference type="NCBI Taxonomy" id="8081"/>
    <lineage>
        <taxon>Eukaryota</taxon>
        <taxon>Metazoa</taxon>
        <taxon>Chordata</taxon>
        <taxon>Craniata</taxon>
        <taxon>Vertebrata</taxon>
        <taxon>Euteleostomi</taxon>
        <taxon>Actinopterygii</taxon>
        <taxon>Neopterygii</taxon>
        <taxon>Teleostei</taxon>
        <taxon>Neoteleostei</taxon>
        <taxon>Acanthomorphata</taxon>
        <taxon>Ovalentaria</taxon>
        <taxon>Atherinomorphae</taxon>
        <taxon>Cyprinodontiformes</taxon>
        <taxon>Poeciliidae</taxon>
        <taxon>Poeciliinae</taxon>
        <taxon>Poecilia</taxon>
    </lineage>
</organism>
<dbReference type="CDD" id="cd00037">
    <property type="entry name" value="CLECT"/>
    <property type="match status" value="1"/>
</dbReference>
<evidence type="ECO:0000259" key="1">
    <source>
        <dbReference type="PROSITE" id="PS50041"/>
    </source>
</evidence>
<reference evidence="2" key="2">
    <citation type="submission" date="2025-08" db="UniProtKB">
        <authorList>
            <consortium name="Ensembl"/>
        </authorList>
    </citation>
    <scope>IDENTIFICATION</scope>
    <source>
        <strain evidence="2">Guanapo</strain>
    </source>
</reference>
<reference evidence="2" key="3">
    <citation type="submission" date="2025-09" db="UniProtKB">
        <authorList>
            <consortium name="Ensembl"/>
        </authorList>
    </citation>
    <scope>IDENTIFICATION</scope>
    <source>
        <strain evidence="2">Guanapo</strain>
    </source>
</reference>
<dbReference type="InterPro" id="IPR050111">
    <property type="entry name" value="C-type_lectin/snaclec_domain"/>
</dbReference>
<dbReference type="PROSITE" id="PS50041">
    <property type="entry name" value="C_TYPE_LECTIN_2"/>
    <property type="match status" value="1"/>
</dbReference>
<dbReference type="PANTHER" id="PTHR22803">
    <property type="entry name" value="MANNOSE, PHOSPHOLIPASE, LECTIN RECEPTOR RELATED"/>
    <property type="match status" value="1"/>
</dbReference>
<evidence type="ECO:0000313" key="2">
    <source>
        <dbReference type="Ensembl" id="ENSPREP00000013512.1"/>
    </source>
</evidence>
<sequence length="163" mass="19249">CLWFFFVHFNLSLYHTHQKVVFSALSFVLVVCRSLATGQISSRYFFPQKPMPWVKGREYCQSHFVDLAVLNTEEEYSALLSAIPTNNASFWLGLHKKSSGWEWTDGEQLRLTHWYNYNHEGHCVSLEAMFEEKDKLLARYCNEQHRVVCQADYIKLLTFTIHF</sequence>
<protein>
    <recommendedName>
        <fullName evidence="1">C-type lectin domain-containing protein</fullName>
    </recommendedName>
</protein>